<dbReference type="InterPro" id="IPR039425">
    <property type="entry name" value="RNA_pol_sigma-70-like"/>
</dbReference>
<evidence type="ECO:0000313" key="6">
    <source>
        <dbReference type="Proteomes" id="UP000321405"/>
    </source>
</evidence>
<evidence type="ECO:0000256" key="3">
    <source>
        <dbReference type="ARBA" id="ARBA00023163"/>
    </source>
</evidence>
<dbReference type="SUPFAM" id="SSF88659">
    <property type="entry name" value="Sigma3 and sigma4 domains of RNA polymerase sigma factors"/>
    <property type="match status" value="1"/>
</dbReference>
<feature type="domain" description="RNA polymerase sigma factor 70 region 4 type 2" evidence="4">
    <location>
        <begin position="74"/>
        <end position="121"/>
    </location>
</feature>
<dbReference type="GO" id="GO:0003677">
    <property type="term" value="F:DNA binding"/>
    <property type="evidence" value="ECO:0007669"/>
    <property type="project" value="InterPro"/>
</dbReference>
<keyword evidence="6" id="KW-1185">Reference proteome</keyword>
<keyword evidence="1" id="KW-0805">Transcription regulation</keyword>
<keyword evidence="2" id="KW-0731">Sigma factor</keyword>
<dbReference type="InterPro" id="IPR036388">
    <property type="entry name" value="WH-like_DNA-bd_sf"/>
</dbReference>
<evidence type="ECO:0000259" key="4">
    <source>
        <dbReference type="Pfam" id="PF08281"/>
    </source>
</evidence>
<dbReference type="InterPro" id="IPR013324">
    <property type="entry name" value="RNA_pol_sigma_r3/r4-like"/>
</dbReference>
<gene>
    <name evidence="5" type="ORF">SSA02_13970</name>
</gene>
<dbReference type="InterPro" id="IPR013249">
    <property type="entry name" value="RNA_pol_sigma70_r4_t2"/>
</dbReference>
<proteinExistence type="predicted"/>
<keyword evidence="3" id="KW-0804">Transcription</keyword>
<sequence>MQTALLHLFERGLDGITHPEAYILRAARNLAIDRARRERCIAFSSLDEASLPEAACSQPGPERIVLGREQLARVKSAFLALDARTARIFFLHRMEGVSYSQIAIRMKVSVSTVEKAVARAVSGLALALIDPAELHPSRAIGR</sequence>
<dbReference type="PANTHER" id="PTHR43133">
    <property type="entry name" value="RNA POLYMERASE ECF-TYPE SIGMA FACTO"/>
    <property type="match status" value="1"/>
</dbReference>
<organism evidence="5 6">
    <name type="scientific">Swaminathania salitolerans</name>
    <dbReference type="NCBI Taxonomy" id="182838"/>
    <lineage>
        <taxon>Bacteria</taxon>
        <taxon>Pseudomonadati</taxon>
        <taxon>Pseudomonadota</taxon>
        <taxon>Alphaproteobacteria</taxon>
        <taxon>Acetobacterales</taxon>
        <taxon>Acetobacteraceae</taxon>
        <taxon>Swaminathania</taxon>
    </lineage>
</organism>
<dbReference type="EMBL" id="BJVC01000002">
    <property type="protein sequence ID" value="GEL02234.1"/>
    <property type="molecule type" value="Genomic_DNA"/>
</dbReference>
<dbReference type="GO" id="GO:0006352">
    <property type="term" value="P:DNA-templated transcription initiation"/>
    <property type="evidence" value="ECO:0007669"/>
    <property type="project" value="InterPro"/>
</dbReference>
<comment type="caution">
    <text evidence="5">The sequence shown here is derived from an EMBL/GenBank/DDBJ whole genome shotgun (WGS) entry which is preliminary data.</text>
</comment>
<evidence type="ECO:0000256" key="2">
    <source>
        <dbReference type="ARBA" id="ARBA00023082"/>
    </source>
</evidence>
<evidence type="ECO:0000313" key="5">
    <source>
        <dbReference type="EMBL" id="GEL02234.1"/>
    </source>
</evidence>
<dbReference type="Proteomes" id="UP000321405">
    <property type="component" value="Unassembled WGS sequence"/>
</dbReference>
<protein>
    <recommendedName>
        <fullName evidence="4">RNA polymerase sigma factor 70 region 4 type 2 domain-containing protein</fullName>
    </recommendedName>
</protein>
<dbReference type="NCBIfam" id="TIGR02937">
    <property type="entry name" value="sigma70-ECF"/>
    <property type="match status" value="1"/>
</dbReference>
<dbReference type="Gene3D" id="1.10.10.10">
    <property type="entry name" value="Winged helix-like DNA-binding domain superfamily/Winged helix DNA-binding domain"/>
    <property type="match status" value="1"/>
</dbReference>
<name>A0A511BRG1_9PROT</name>
<reference evidence="5 6" key="1">
    <citation type="submission" date="2019-07" db="EMBL/GenBank/DDBJ databases">
        <title>Whole genome shotgun sequence of Swaminathania salitolerans NBRC 104436.</title>
        <authorList>
            <person name="Hosoyama A."/>
            <person name="Uohara A."/>
            <person name="Ohji S."/>
            <person name="Ichikawa N."/>
        </authorList>
    </citation>
    <scope>NUCLEOTIDE SEQUENCE [LARGE SCALE GENOMIC DNA]</scope>
    <source>
        <strain evidence="5 6">NBRC 104436</strain>
    </source>
</reference>
<dbReference type="InterPro" id="IPR014284">
    <property type="entry name" value="RNA_pol_sigma-70_dom"/>
</dbReference>
<dbReference type="PANTHER" id="PTHR43133:SF63">
    <property type="entry name" value="RNA POLYMERASE SIGMA FACTOR FECI-RELATED"/>
    <property type="match status" value="1"/>
</dbReference>
<accession>A0A511BRG1</accession>
<dbReference type="Pfam" id="PF08281">
    <property type="entry name" value="Sigma70_r4_2"/>
    <property type="match status" value="1"/>
</dbReference>
<dbReference type="AlphaFoldDB" id="A0A511BRG1"/>
<dbReference type="GO" id="GO:0016987">
    <property type="term" value="F:sigma factor activity"/>
    <property type="evidence" value="ECO:0007669"/>
    <property type="project" value="UniProtKB-KW"/>
</dbReference>
<evidence type="ECO:0000256" key="1">
    <source>
        <dbReference type="ARBA" id="ARBA00023015"/>
    </source>
</evidence>